<dbReference type="KEGG" id="tsy:THSYN_14775"/>
<proteinExistence type="predicted"/>
<keyword evidence="3" id="KW-1185">Reference proteome</keyword>
<evidence type="ECO:0000313" key="2">
    <source>
        <dbReference type="EMBL" id="AUB82086.1"/>
    </source>
</evidence>
<dbReference type="EMBL" id="CP020370">
    <property type="protein sequence ID" value="AUB82086.1"/>
    <property type="molecule type" value="Genomic_DNA"/>
</dbReference>
<dbReference type="Proteomes" id="UP000232638">
    <property type="component" value="Chromosome"/>
</dbReference>
<feature type="transmembrane region" description="Helical" evidence="1">
    <location>
        <begin position="145"/>
        <end position="166"/>
    </location>
</feature>
<protein>
    <submittedName>
        <fullName evidence="2">Uncharacterized protein</fullName>
    </submittedName>
</protein>
<dbReference type="AlphaFoldDB" id="A0A2K8U923"/>
<evidence type="ECO:0000313" key="3">
    <source>
        <dbReference type="Proteomes" id="UP000232638"/>
    </source>
</evidence>
<reference evidence="2 3" key="1">
    <citation type="submission" date="2017-03" db="EMBL/GenBank/DDBJ databases">
        <title>Complete genome sequence of Candidatus 'Thiodictyon syntrophicum' sp. nov. strain Cad16T, a photolithoautotroph purple sulfur bacterium isolated from an alpine meromictic lake.</title>
        <authorList>
            <person name="Luedin S.M."/>
            <person name="Pothier J.F."/>
            <person name="Danza F."/>
            <person name="Storelli N."/>
            <person name="Wittwer M."/>
            <person name="Tonolla M."/>
        </authorList>
    </citation>
    <scope>NUCLEOTIDE SEQUENCE [LARGE SCALE GENOMIC DNA]</scope>
    <source>
        <strain evidence="2 3">Cad16T</strain>
    </source>
</reference>
<name>A0A2K8U923_9GAMM</name>
<keyword evidence="1" id="KW-1133">Transmembrane helix</keyword>
<accession>A0A2K8U923</accession>
<keyword evidence="1" id="KW-0812">Transmembrane</keyword>
<evidence type="ECO:0000256" key="1">
    <source>
        <dbReference type="SAM" id="Phobius"/>
    </source>
</evidence>
<sequence>MKHYCLTLTGDLLPGAERTAAVAALAAALKLSEAQAGAFRAMSYHNTTWTCWVASRGTGSAAAFATDQLSNNHLLTQDPLIRRALKSAELGDQVRLRGKLARYSHAGGFQRGTSTSRTDQGNGACETVYLEAFEITRKANTGWRLVYRSSVTTALAALLVLTVLFFGSMARGVRD</sequence>
<gene>
    <name evidence="2" type="ORF">THSYN_14775</name>
</gene>
<dbReference type="OrthoDB" id="6706661at2"/>
<dbReference type="RefSeq" id="WP_100919835.1">
    <property type="nucleotide sequence ID" value="NZ_CP020370.1"/>
</dbReference>
<keyword evidence="1" id="KW-0472">Membrane</keyword>
<organism evidence="2 3">
    <name type="scientific">Candidatus Thiodictyon syntrophicum</name>
    <dbReference type="NCBI Taxonomy" id="1166950"/>
    <lineage>
        <taxon>Bacteria</taxon>
        <taxon>Pseudomonadati</taxon>
        <taxon>Pseudomonadota</taxon>
        <taxon>Gammaproteobacteria</taxon>
        <taxon>Chromatiales</taxon>
        <taxon>Chromatiaceae</taxon>
        <taxon>Thiodictyon</taxon>
    </lineage>
</organism>